<dbReference type="Proteomes" id="UP000308197">
    <property type="component" value="Unassembled WGS sequence"/>
</dbReference>
<gene>
    <name evidence="4" type="ORF">K466DRAFT_479782</name>
</gene>
<evidence type="ECO:0000313" key="4">
    <source>
        <dbReference type="EMBL" id="TFK92843.1"/>
    </source>
</evidence>
<keyword evidence="2" id="KW-0067">ATP-binding</keyword>
<dbReference type="GO" id="GO:0005524">
    <property type="term" value="F:ATP binding"/>
    <property type="evidence" value="ECO:0007669"/>
    <property type="project" value="UniProtKB-KW"/>
</dbReference>
<reference evidence="4 5" key="1">
    <citation type="journal article" date="2019" name="Nat. Ecol. Evol.">
        <title>Megaphylogeny resolves global patterns of mushroom evolution.</title>
        <authorList>
            <person name="Varga T."/>
            <person name="Krizsan K."/>
            <person name="Foldi C."/>
            <person name="Dima B."/>
            <person name="Sanchez-Garcia M."/>
            <person name="Sanchez-Ramirez S."/>
            <person name="Szollosi G.J."/>
            <person name="Szarkandi J.G."/>
            <person name="Papp V."/>
            <person name="Albert L."/>
            <person name="Andreopoulos W."/>
            <person name="Angelini C."/>
            <person name="Antonin V."/>
            <person name="Barry K.W."/>
            <person name="Bougher N.L."/>
            <person name="Buchanan P."/>
            <person name="Buyck B."/>
            <person name="Bense V."/>
            <person name="Catcheside P."/>
            <person name="Chovatia M."/>
            <person name="Cooper J."/>
            <person name="Damon W."/>
            <person name="Desjardin D."/>
            <person name="Finy P."/>
            <person name="Geml J."/>
            <person name="Haridas S."/>
            <person name="Hughes K."/>
            <person name="Justo A."/>
            <person name="Karasinski D."/>
            <person name="Kautmanova I."/>
            <person name="Kiss B."/>
            <person name="Kocsube S."/>
            <person name="Kotiranta H."/>
            <person name="LaButti K.M."/>
            <person name="Lechner B.E."/>
            <person name="Liimatainen K."/>
            <person name="Lipzen A."/>
            <person name="Lukacs Z."/>
            <person name="Mihaltcheva S."/>
            <person name="Morgado L.N."/>
            <person name="Niskanen T."/>
            <person name="Noordeloos M.E."/>
            <person name="Ohm R.A."/>
            <person name="Ortiz-Santana B."/>
            <person name="Ovrebo C."/>
            <person name="Racz N."/>
            <person name="Riley R."/>
            <person name="Savchenko A."/>
            <person name="Shiryaev A."/>
            <person name="Soop K."/>
            <person name="Spirin V."/>
            <person name="Szebenyi C."/>
            <person name="Tomsovsky M."/>
            <person name="Tulloss R.E."/>
            <person name="Uehling J."/>
            <person name="Grigoriev I.V."/>
            <person name="Vagvolgyi C."/>
            <person name="Papp T."/>
            <person name="Martin F.M."/>
            <person name="Miettinen O."/>
            <person name="Hibbett D.S."/>
            <person name="Nagy L.G."/>
        </authorList>
    </citation>
    <scope>NUCLEOTIDE SEQUENCE [LARGE SCALE GENOMIC DNA]</scope>
    <source>
        <strain evidence="4 5">HHB13444</strain>
    </source>
</reference>
<dbReference type="GO" id="GO:0035556">
    <property type="term" value="P:intracellular signal transduction"/>
    <property type="evidence" value="ECO:0007669"/>
    <property type="project" value="TreeGrafter"/>
</dbReference>
<dbReference type="PROSITE" id="PS50011">
    <property type="entry name" value="PROTEIN_KINASE_DOM"/>
    <property type="match status" value="1"/>
</dbReference>
<dbReference type="SUPFAM" id="SSF56112">
    <property type="entry name" value="Protein kinase-like (PK-like)"/>
    <property type="match status" value="1"/>
</dbReference>
<dbReference type="InParanoid" id="A0A5C3Q323"/>
<evidence type="ECO:0000259" key="3">
    <source>
        <dbReference type="PROSITE" id="PS50011"/>
    </source>
</evidence>
<dbReference type="AlphaFoldDB" id="A0A5C3Q323"/>
<dbReference type="SMART" id="SM00220">
    <property type="entry name" value="S_TKc"/>
    <property type="match status" value="1"/>
</dbReference>
<keyword evidence="1" id="KW-0547">Nucleotide-binding</keyword>
<dbReference type="PANTHER" id="PTHR24346">
    <property type="entry name" value="MAP/MICROTUBULE AFFINITY-REGULATING KINASE"/>
    <property type="match status" value="1"/>
</dbReference>
<dbReference type="InterPro" id="IPR000719">
    <property type="entry name" value="Prot_kinase_dom"/>
</dbReference>
<sequence length="299" mass="33425">MSDADLQRFRESFNPPAWLANHAEVTARDIHLVYALKPGQVYCTSPKRFAVKITDASGEEASIYDKLLRLGPASPNHVLPCTVVWSDTQHPFVIMPCLTDLTNAGLGKWNSTSCARIFGQMVEAVEMLHRQKIAHMDIAVNNFVMAKAHHMPHHDCIELGKIYIIDFGVSHHFELGPGRQSSIKLPPTQVPKPQGITHLDPFSWDIYCLGFTFQTLLGWVYRDRPQPWMLRRYATWLLGNEQGCTAVCHCRPGAREALWVITFIGWILDAAGVSSKVLDLAWNGSASVFGSRALRPGPP</sequence>
<accession>A0A5C3Q323</accession>
<protein>
    <recommendedName>
        <fullName evidence="3">Protein kinase domain-containing protein</fullName>
    </recommendedName>
</protein>
<dbReference type="STRING" id="1314778.A0A5C3Q323"/>
<proteinExistence type="predicted"/>
<name>A0A5C3Q323_9APHY</name>
<dbReference type="Gene3D" id="1.10.510.10">
    <property type="entry name" value="Transferase(Phosphotransferase) domain 1"/>
    <property type="match status" value="1"/>
</dbReference>
<dbReference type="EMBL" id="ML210991">
    <property type="protein sequence ID" value="TFK92843.1"/>
    <property type="molecule type" value="Genomic_DNA"/>
</dbReference>
<dbReference type="InterPro" id="IPR011009">
    <property type="entry name" value="Kinase-like_dom_sf"/>
</dbReference>
<dbReference type="Pfam" id="PF00069">
    <property type="entry name" value="Pkinase"/>
    <property type="match status" value="1"/>
</dbReference>
<evidence type="ECO:0000313" key="5">
    <source>
        <dbReference type="Proteomes" id="UP000308197"/>
    </source>
</evidence>
<feature type="domain" description="Protein kinase" evidence="3">
    <location>
        <begin position="1"/>
        <end position="299"/>
    </location>
</feature>
<evidence type="ECO:0000256" key="2">
    <source>
        <dbReference type="ARBA" id="ARBA00022840"/>
    </source>
</evidence>
<keyword evidence="5" id="KW-1185">Reference proteome</keyword>
<evidence type="ECO:0000256" key="1">
    <source>
        <dbReference type="ARBA" id="ARBA00022741"/>
    </source>
</evidence>
<dbReference type="GO" id="GO:0004674">
    <property type="term" value="F:protein serine/threonine kinase activity"/>
    <property type="evidence" value="ECO:0007669"/>
    <property type="project" value="TreeGrafter"/>
</dbReference>
<organism evidence="4 5">
    <name type="scientific">Polyporus arcularius HHB13444</name>
    <dbReference type="NCBI Taxonomy" id="1314778"/>
    <lineage>
        <taxon>Eukaryota</taxon>
        <taxon>Fungi</taxon>
        <taxon>Dikarya</taxon>
        <taxon>Basidiomycota</taxon>
        <taxon>Agaricomycotina</taxon>
        <taxon>Agaricomycetes</taxon>
        <taxon>Polyporales</taxon>
        <taxon>Polyporaceae</taxon>
        <taxon>Polyporus</taxon>
    </lineage>
</organism>
<dbReference type="PANTHER" id="PTHR24346:SF77">
    <property type="entry name" value="SERINE THREONINE PROTEIN KINASE"/>
    <property type="match status" value="1"/>
</dbReference>
<dbReference type="GO" id="GO:0005737">
    <property type="term" value="C:cytoplasm"/>
    <property type="evidence" value="ECO:0007669"/>
    <property type="project" value="TreeGrafter"/>
</dbReference>